<accession>A0A0N9XMI2</accession>
<name>A0A0N9XMI2_MYCFO</name>
<protein>
    <submittedName>
        <fullName evidence="1">Uncharacterized protein</fullName>
    </submittedName>
</protein>
<keyword evidence="2" id="KW-1185">Reference proteome</keyword>
<dbReference type="KEGG" id="mft:XA26_42950"/>
<proteinExistence type="predicted"/>
<evidence type="ECO:0000313" key="2">
    <source>
        <dbReference type="Proteomes" id="UP000057134"/>
    </source>
</evidence>
<reference evidence="1 2" key="1">
    <citation type="journal article" date="2015" name="MBio">
        <title>Enzymatic Degradation of Phenazines Can Generate Energy and Protect Sensitive Organisms from Toxicity.</title>
        <authorList>
            <person name="Costa K.C."/>
            <person name="Bergkessel M."/>
            <person name="Saunders S."/>
            <person name="Korlach J."/>
            <person name="Newman D.K."/>
        </authorList>
    </citation>
    <scope>NUCLEOTIDE SEQUENCE [LARGE SCALE GENOMIC DNA]</scope>
    <source>
        <strain evidence="1 2">CT6</strain>
    </source>
</reference>
<dbReference type="Proteomes" id="UP000057134">
    <property type="component" value="Chromosome"/>
</dbReference>
<gene>
    <name evidence="1" type="ORF">XA26_42950</name>
</gene>
<dbReference type="AlphaFoldDB" id="A0A0N9XMI2"/>
<dbReference type="EMBL" id="CP011269">
    <property type="protein sequence ID" value="ALI28100.1"/>
    <property type="molecule type" value="Genomic_DNA"/>
</dbReference>
<dbReference type="PATRIC" id="fig|1766.6.peg.4272"/>
<sequence length="614" mass="67035">MFTVGSFVGLLERYRAAMVSEGSGELLVRFFEDKPDTVPIPYPQPGMALRGLSHVPDAELVLNVQYIAETGTLTAIAVSPDGTGTVFLGNSDEPIVRVPEGFQRLPLMHLVMTKIACGAALPAGDDAVVWEWLLCSAVTTVADELSNVSFDNASEAVVCADDRLRAGIRDRIAALKPMDGVPSQLPPVSYDWPALNEWASFLGAVDWADVDDETFAVARGSSADDGKWWTAQGLANLELMSLPHVQDSLDRLESRHPGVGGHLRRAADAYAERVHSVSVSNNDRLRVRWRADDPTVLTRFVRKVVADTEFPLGLALVGYRRREGRLQQLCRFDSLEDEGGQHSLDPTSIESIGPADGVVLIAKSDAGWTASVLNREHESGEATSDRPGAEFLAALPEGELLAMLRRVLFGRARVHPVGAPHEWLCRRVLYGVALTLETGKVDGQHGSEAPSSDEQRLANLEKVAKHESPTCLLIDAALTAVIIEHVDPFVRALSSGPSLKAVRDEKLSDDAHWQTIAEVMEVVRDLDWSHFNVDPLAEAWGQPLAEARWWGAEGIAYRQARRIPEPTESLLRCAFVIGRGAGPSIAMQHLIDRTKQVFGGDVAVLWDLLPEFDS</sequence>
<organism evidence="1 2">
    <name type="scientific">Mycolicibacterium fortuitum</name>
    <name type="common">Mycobacterium fortuitum</name>
    <dbReference type="NCBI Taxonomy" id="1766"/>
    <lineage>
        <taxon>Bacteria</taxon>
        <taxon>Bacillati</taxon>
        <taxon>Actinomycetota</taxon>
        <taxon>Actinomycetes</taxon>
        <taxon>Mycobacteriales</taxon>
        <taxon>Mycobacteriaceae</taxon>
        <taxon>Mycolicibacterium</taxon>
    </lineage>
</organism>
<evidence type="ECO:0000313" key="1">
    <source>
        <dbReference type="EMBL" id="ALI28100.1"/>
    </source>
</evidence>
<dbReference type="STRING" id="1766.XA26_42950"/>